<dbReference type="EMBL" id="VMNK01000009">
    <property type="protein sequence ID" value="TVO56013.1"/>
    <property type="molecule type" value="Genomic_DNA"/>
</dbReference>
<evidence type="ECO:0000313" key="3">
    <source>
        <dbReference type="Proteomes" id="UP000319502"/>
    </source>
</evidence>
<dbReference type="AlphaFoldDB" id="A0A557QSW8"/>
<keyword evidence="1" id="KW-1133">Transmembrane helix</keyword>
<dbReference type="Proteomes" id="UP000319502">
    <property type="component" value="Unassembled WGS sequence"/>
</dbReference>
<keyword evidence="1" id="KW-0812">Transmembrane</keyword>
<organism evidence="2 3">
    <name type="scientific">Denitromonas halophila</name>
    <dbReference type="NCBI Taxonomy" id="1629404"/>
    <lineage>
        <taxon>Bacteria</taxon>
        <taxon>Pseudomonadati</taxon>
        <taxon>Pseudomonadota</taxon>
        <taxon>Betaproteobacteria</taxon>
        <taxon>Rhodocyclales</taxon>
        <taxon>Zoogloeaceae</taxon>
        <taxon>Denitromonas</taxon>
    </lineage>
</organism>
<accession>A0A557QSW8</accession>
<dbReference type="RefSeq" id="WP_144309697.1">
    <property type="nucleotide sequence ID" value="NZ_VMNK01000009.1"/>
</dbReference>
<proteinExistence type="predicted"/>
<reference evidence="2 3" key="1">
    <citation type="submission" date="2019-07" db="EMBL/GenBank/DDBJ databases">
        <title>The pathways for chlorine oxyanion respiration interact through the shared metabolite chlorate.</title>
        <authorList>
            <person name="Barnum T.P."/>
            <person name="Cheng Y."/>
            <person name="Hill K.A."/>
            <person name="Lucas L.N."/>
            <person name="Carlson H.K."/>
            <person name="Coates J.D."/>
        </authorList>
    </citation>
    <scope>NUCLEOTIDE SEQUENCE [LARGE SCALE GENOMIC DNA]</scope>
    <source>
        <strain evidence="2 3">SFB-3</strain>
    </source>
</reference>
<feature type="transmembrane region" description="Helical" evidence="1">
    <location>
        <begin position="32"/>
        <end position="54"/>
    </location>
</feature>
<gene>
    <name evidence="2" type="ORF">FHP91_11240</name>
</gene>
<name>A0A557QSW8_9RHOO</name>
<keyword evidence="1" id="KW-0472">Membrane</keyword>
<feature type="transmembrane region" description="Helical" evidence="1">
    <location>
        <begin position="6"/>
        <end position="25"/>
    </location>
</feature>
<evidence type="ECO:0000256" key="1">
    <source>
        <dbReference type="SAM" id="Phobius"/>
    </source>
</evidence>
<keyword evidence="3" id="KW-1185">Reference proteome</keyword>
<evidence type="ECO:0000313" key="2">
    <source>
        <dbReference type="EMBL" id="TVO56013.1"/>
    </source>
</evidence>
<sequence length="62" mass="7069">MFVIRLAGVLALLMVGGSLILYLLSGNPRYRYWAWVFTRIGLVTLLVFMALLLIERLLAPIF</sequence>
<comment type="caution">
    <text evidence="2">The sequence shown here is derived from an EMBL/GenBank/DDBJ whole genome shotgun (WGS) entry which is preliminary data.</text>
</comment>
<protein>
    <submittedName>
        <fullName evidence="2">Uncharacterized protein</fullName>
    </submittedName>
</protein>